<evidence type="ECO:0000259" key="2">
    <source>
        <dbReference type="Pfam" id="PF12146"/>
    </source>
</evidence>
<accession>A0A645AD37</accession>
<feature type="transmembrane region" description="Helical" evidence="1">
    <location>
        <begin position="21"/>
        <end position="44"/>
    </location>
</feature>
<evidence type="ECO:0000256" key="1">
    <source>
        <dbReference type="SAM" id="Phobius"/>
    </source>
</evidence>
<dbReference type="SUPFAM" id="SSF53474">
    <property type="entry name" value="alpha/beta-Hydrolases"/>
    <property type="match status" value="1"/>
</dbReference>
<keyword evidence="1" id="KW-0812">Transmembrane</keyword>
<keyword evidence="1" id="KW-1133">Transmembrane helix</keyword>
<dbReference type="InterPro" id="IPR052920">
    <property type="entry name" value="DNA-binding_regulatory"/>
</dbReference>
<dbReference type="Pfam" id="PF12146">
    <property type="entry name" value="Hydrolase_4"/>
    <property type="match status" value="1"/>
</dbReference>
<organism evidence="3">
    <name type="scientific">bioreactor metagenome</name>
    <dbReference type="NCBI Taxonomy" id="1076179"/>
    <lineage>
        <taxon>unclassified sequences</taxon>
        <taxon>metagenomes</taxon>
        <taxon>ecological metagenomes</taxon>
    </lineage>
</organism>
<dbReference type="PANTHER" id="PTHR43358">
    <property type="entry name" value="ALPHA/BETA-HYDROLASE"/>
    <property type="match status" value="1"/>
</dbReference>
<protein>
    <submittedName>
        <fullName evidence="3">2-succinyl-6-hydroxy-2, 4-cyclohexadiene-1-carboxylate synthase</fullName>
        <ecNumber evidence="3">4.2.99.20</ecNumber>
    </submittedName>
</protein>
<reference evidence="3" key="1">
    <citation type="submission" date="2019-08" db="EMBL/GenBank/DDBJ databases">
        <authorList>
            <person name="Kucharzyk K."/>
            <person name="Murdoch R.W."/>
            <person name="Higgins S."/>
            <person name="Loffler F."/>
        </authorList>
    </citation>
    <scope>NUCLEOTIDE SEQUENCE</scope>
</reference>
<dbReference type="EMBL" id="VSSQ01013253">
    <property type="protein sequence ID" value="MPM51080.1"/>
    <property type="molecule type" value="Genomic_DNA"/>
</dbReference>
<dbReference type="PANTHER" id="PTHR43358:SF5">
    <property type="entry name" value="EXPORTED PROTEIN"/>
    <property type="match status" value="1"/>
</dbReference>
<feature type="domain" description="Serine aminopeptidase S33" evidence="2">
    <location>
        <begin position="99"/>
        <end position="193"/>
    </location>
</feature>
<dbReference type="Gene3D" id="3.40.50.1820">
    <property type="entry name" value="alpha/beta hydrolase"/>
    <property type="match status" value="1"/>
</dbReference>
<gene>
    <name evidence="3" type="primary">menH_29</name>
    <name evidence="3" type="ORF">SDC9_97826</name>
</gene>
<proteinExistence type="predicted"/>
<dbReference type="GO" id="GO:0070205">
    <property type="term" value="F:2-succinyl-6-hydroxy-2,4-cyclohexadiene-1-carboxylate synthase activity"/>
    <property type="evidence" value="ECO:0007669"/>
    <property type="project" value="UniProtKB-EC"/>
</dbReference>
<dbReference type="AlphaFoldDB" id="A0A645AD37"/>
<keyword evidence="3" id="KW-0456">Lyase</keyword>
<sequence>MHKFTDIDLKKSKRKAWWMSLAVMILTLFLSINAIGLIIGSIIYEEASLLPAYSHPLATQRLQQSLKYKGREMYKENIVIESLDRYPLSGTFIPNPAPTNKTIVFVHGFMENRTAGLNYLSLYMQSGFNLLLIDSRDHGESGGDSVTWGNLEKYDLDQWISWVQQRVPNGTIGVHGISMGAATALMHAELNESNKRVAFYIADSAYSDFETLMELQINRYLNSTHMEIAKVLLQYANVVSYFHSRSTFQQASPLRAVQHVTTPILYIHGDADELVPAYMSLELQEATKGPSEVFIFANSTHGSAIFDDQKSYRAIVQNFIQAVETQG</sequence>
<dbReference type="InterPro" id="IPR022742">
    <property type="entry name" value="Hydrolase_4"/>
</dbReference>
<name>A0A645AD37_9ZZZZ</name>
<keyword evidence="1" id="KW-0472">Membrane</keyword>
<comment type="caution">
    <text evidence="3">The sequence shown here is derived from an EMBL/GenBank/DDBJ whole genome shotgun (WGS) entry which is preliminary data.</text>
</comment>
<evidence type="ECO:0000313" key="3">
    <source>
        <dbReference type="EMBL" id="MPM51080.1"/>
    </source>
</evidence>
<dbReference type="EC" id="4.2.99.20" evidence="3"/>
<dbReference type="InterPro" id="IPR029058">
    <property type="entry name" value="AB_hydrolase_fold"/>
</dbReference>